<dbReference type="Proteomes" id="UP001151760">
    <property type="component" value="Unassembled WGS sequence"/>
</dbReference>
<feature type="compositionally biased region" description="Polar residues" evidence="1">
    <location>
        <begin position="104"/>
        <end position="114"/>
    </location>
</feature>
<reference evidence="2" key="1">
    <citation type="journal article" date="2022" name="Int. J. Mol. Sci.">
        <title>Draft Genome of Tanacetum Coccineum: Genomic Comparison of Closely Related Tanacetum-Family Plants.</title>
        <authorList>
            <person name="Yamashiro T."/>
            <person name="Shiraishi A."/>
            <person name="Nakayama K."/>
            <person name="Satake H."/>
        </authorList>
    </citation>
    <scope>NUCLEOTIDE SEQUENCE</scope>
</reference>
<reference evidence="2" key="2">
    <citation type="submission" date="2022-01" db="EMBL/GenBank/DDBJ databases">
        <authorList>
            <person name="Yamashiro T."/>
            <person name="Shiraishi A."/>
            <person name="Satake H."/>
            <person name="Nakayama K."/>
        </authorList>
    </citation>
    <scope>NUCLEOTIDE SEQUENCE</scope>
</reference>
<gene>
    <name evidence="2" type="ORF">Tco_1019202</name>
</gene>
<accession>A0ABQ5FYC8</accession>
<proteinExistence type="predicted"/>
<keyword evidence="3" id="KW-1185">Reference proteome</keyword>
<comment type="caution">
    <text evidence="2">The sequence shown here is derived from an EMBL/GenBank/DDBJ whole genome shotgun (WGS) entry which is preliminary data.</text>
</comment>
<organism evidence="2 3">
    <name type="scientific">Tanacetum coccineum</name>
    <dbReference type="NCBI Taxonomy" id="301880"/>
    <lineage>
        <taxon>Eukaryota</taxon>
        <taxon>Viridiplantae</taxon>
        <taxon>Streptophyta</taxon>
        <taxon>Embryophyta</taxon>
        <taxon>Tracheophyta</taxon>
        <taxon>Spermatophyta</taxon>
        <taxon>Magnoliopsida</taxon>
        <taxon>eudicotyledons</taxon>
        <taxon>Gunneridae</taxon>
        <taxon>Pentapetalae</taxon>
        <taxon>asterids</taxon>
        <taxon>campanulids</taxon>
        <taxon>Asterales</taxon>
        <taxon>Asteraceae</taxon>
        <taxon>Asteroideae</taxon>
        <taxon>Anthemideae</taxon>
        <taxon>Anthemidinae</taxon>
        <taxon>Tanacetum</taxon>
    </lineage>
</organism>
<feature type="region of interest" description="Disordered" evidence="1">
    <location>
        <begin position="93"/>
        <end position="165"/>
    </location>
</feature>
<protein>
    <submittedName>
        <fullName evidence="2">Uncharacterized protein</fullName>
    </submittedName>
</protein>
<evidence type="ECO:0000256" key="1">
    <source>
        <dbReference type="SAM" id="MobiDB-lite"/>
    </source>
</evidence>
<evidence type="ECO:0000313" key="3">
    <source>
        <dbReference type="Proteomes" id="UP001151760"/>
    </source>
</evidence>
<sequence>MHLLTNIPSQTHIHRDPNRGRRRAANRYRFSKEVRTEVDEEQQTNTYSTTERSAQRLTKSRSGRCITQNHINTEMNENRPDMCIAQKHINTEMNESRLGRHQITDSNISRQTTKNSDRQQTRYTDNKFRQSSRSDNKFPSRYRQTKAEPEPNSIICRTSGRTRQN</sequence>
<feature type="compositionally biased region" description="Basic and acidic residues" evidence="1">
    <location>
        <begin position="115"/>
        <end position="138"/>
    </location>
</feature>
<feature type="compositionally biased region" description="Polar residues" evidence="1">
    <location>
        <begin position="43"/>
        <end position="57"/>
    </location>
</feature>
<evidence type="ECO:0000313" key="2">
    <source>
        <dbReference type="EMBL" id="GJT67722.1"/>
    </source>
</evidence>
<feature type="compositionally biased region" description="Polar residues" evidence="1">
    <location>
        <begin position="1"/>
        <end position="11"/>
    </location>
</feature>
<feature type="compositionally biased region" description="Polar residues" evidence="1">
    <location>
        <begin position="155"/>
        <end position="165"/>
    </location>
</feature>
<name>A0ABQ5FYC8_9ASTR</name>
<feature type="region of interest" description="Disordered" evidence="1">
    <location>
        <begin position="1"/>
        <end position="62"/>
    </location>
</feature>
<dbReference type="EMBL" id="BQNB010017834">
    <property type="protein sequence ID" value="GJT67722.1"/>
    <property type="molecule type" value="Genomic_DNA"/>
</dbReference>